<comment type="caution">
    <text evidence="1">The sequence shown here is derived from an EMBL/GenBank/DDBJ whole genome shotgun (WGS) entry which is preliminary data.</text>
</comment>
<dbReference type="AlphaFoldDB" id="A0AB34GDX2"/>
<proteinExistence type="predicted"/>
<keyword evidence="2" id="KW-1185">Reference proteome</keyword>
<reference evidence="1 2" key="1">
    <citation type="submission" date="2022-11" db="EMBL/GenBank/DDBJ databases">
        <title>Whole genome sequence of Eschrichtius robustus ER-17-0199.</title>
        <authorList>
            <person name="Bruniche-Olsen A."/>
            <person name="Black A.N."/>
            <person name="Fields C.J."/>
            <person name="Walden K."/>
            <person name="Dewoody J.A."/>
        </authorList>
    </citation>
    <scope>NUCLEOTIDE SEQUENCE [LARGE SCALE GENOMIC DNA]</scope>
    <source>
        <strain evidence="1">ER-17-0199</strain>
        <tissue evidence="1">Blubber</tissue>
    </source>
</reference>
<evidence type="ECO:0000313" key="2">
    <source>
        <dbReference type="Proteomes" id="UP001159641"/>
    </source>
</evidence>
<dbReference type="EMBL" id="JAIQCJ010002266">
    <property type="protein sequence ID" value="KAJ8778166.1"/>
    <property type="molecule type" value="Genomic_DNA"/>
</dbReference>
<name>A0AB34GDX2_ESCRO</name>
<sequence>MMKDGPVWSRGGTLDSLGTVNARQRLDDLGLRAVSSRGGMCSELSFRELKTAVLQRHLTCTISSHPPYYPEIVSEDEIEI</sequence>
<protein>
    <submittedName>
        <fullName evidence="1">Uncharacterized protein</fullName>
    </submittedName>
</protein>
<accession>A0AB34GDX2</accession>
<gene>
    <name evidence="1" type="ORF">J1605_013882</name>
</gene>
<dbReference type="Proteomes" id="UP001159641">
    <property type="component" value="Unassembled WGS sequence"/>
</dbReference>
<organism evidence="1 2">
    <name type="scientific">Eschrichtius robustus</name>
    <name type="common">California gray whale</name>
    <name type="synonym">Eschrichtius gibbosus</name>
    <dbReference type="NCBI Taxonomy" id="9764"/>
    <lineage>
        <taxon>Eukaryota</taxon>
        <taxon>Metazoa</taxon>
        <taxon>Chordata</taxon>
        <taxon>Craniata</taxon>
        <taxon>Vertebrata</taxon>
        <taxon>Euteleostomi</taxon>
        <taxon>Mammalia</taxon>
        <taxon>Eutheria</taxon>
        <taxon>Laurasiatheria</taxon>
        <taxon>Artiodactyla</taxon>
        <taxon>Whippomorpha</taxon>
        <taxon>Cetacea</taxon>
        <taxon>Mysticeti</taxon>
        <taxon>Eschrichtiidae</taxon>
        <taxon>Eschrichtius</taxon>
    </lineage>
</organism>
<evidence type="ECO:0000313" key="1">
    <source>
        <dbReference type="EMBL" id="KAJ8778166.1"/>
    </source>
</evidence>